<feature type="signal peptide" evidence="1">
    <location>
        <begin position="1"/>
        <end position="35"/>
    </location>
</feature>
<dbReference type="InterPro" id="IPR054817">
    <property type="entry name" value="Glycosyl_F510_1955-like"/>
</dbReference>
<evidence type="ECO:0000313" key="2">
    <source>
        <dbReference type="EMBL" id="ALO67037.1"/>
    </source>
</evidence>
<organism evidence="2 3">
    <name type="scientific">Arthrobacter alpinus</name>
    <dbReference type="NCBI Taxonomy" id="656366"/>
    <lineage>
        <taxon>Bacteria</taxon>
        <taxon>Bacillati</taxon>
        <taxon>Actinomycetota</taxon>
        <taxon>Actinomycetes</taxon>
        <taxon>Micrococcales</taxon>
        <taxon>Micrococcaceae</taxon>
        <taxon>Arthrobacter</taxon>
    </lineage>
</organism>
<dbReference type="PANTHER" id="PTHR43739:SF5">
    <property type="entry name" value="EXO-ALPHA-SIALIDASE"/>
    <property type="match status" value="1"/>
</dbReference>
<evidence type="ECO:0008006" key="4">
    <source>
        <dbReference type="Google" id="ProtNLM"/>
    </source>
</evidence>
<dbReference type="InterPro" id="IPR052025">
    <property type="entry name" value="Xyloglucanase_GH74"/>
</dbReference>
<dbReference type="InterPro" id="IPR015943">
    <property type="entry name" value="WD40/YVTN_repeat-like_dom_sf"/>
</dbReference>
<reference evidence="3" key="1">
    <citation type="submission" date="2015-11" db="EMBL/GenBank/DDBJ databases">
        <authorList>
            <person name="Kumar R."/>
            <person name="Singh D."/>
            <person name="Swarnkar M.K."/>
            <person name="Singh A.K."/>
            <person name="Kumar S."/>
        </authorList>
    </citation>
    <scope>NUCLEOTIDE SEQUENCE [LARGE SCALE GENOMIC DNA]</scope>
    <source>
        <strain evidence="3">ERGS4:06</strain>
    </source>
</reference>
<dbReference type="NCBIfam" id="NF045728">
    <property type="entry name" value="glycosyl_F510_1955"/>
    <property type="match status" value="1"/>
</dbReference>
<reference evidence="2 3" key="2">
    <citation type="journal article" date="2016" name="J. Biotechnol.">
        <title>Complete genome sequence of Arthrobacter alpinus ERGS4:06, a yellow pigmented bacterium tolerant to cold and radiations isolated from Sikkim Himalaya.</title>
        <authorList>
            <person name="Kumar R."/>
            <person name="Singh D."/>
            <person name="Swarnkar M.K."/>
            <person name="Singh A.K."/>
            <person name="Kumar S."/>
        </authorList>
    </citation>
    <scope>NUCLEOTIDE SEQUENCE [LARGE SCALE GENOMIC DNA]</scope>
    <source>
        <strain evidence="2 3">ERGS4:06</strain>
    </source>
</reference>
<keyword evidence="1" id="KW-0732">Signal</keyword>
<feature type="chain" id="PRO_5006602249" description="BNR/Asp-box repeat-containing protein" evidence="1">
    <location>
        <begin position="36"/>
        <end position="294"/>
    </location>
</feature>
<dbReference type="SUPFAM" id="SSF110296">
    <property type="entry name" value="Oligoxyloglucan reducing end-specific cellobiohydrolase"/>
    <property type="match status" value="1"/>
</dbReference>
<dbReference type="CDD" id="cd15482">
    <property type="entry name" value="Sialidase_non-viral"/>
    <property type="match status" value="1"/>
</dbReference>
<gene>
    <name evidence="2" type="ORF">AS189_11695</name>
</gene>
<dbReference type="PANTHER" id="PTHR43739">
    <property type="entry name" value="XYLOGLUCANASE (EUROFUNG)"/>
    <property type="match status" value="1"/>
</dbReference>
<accession>A0A0S2LZY1</accession>
<evidence type="ECO:0000313" key="3">
    <source>
        <dbReference type="Proteomes" id="UP000059574"/>
    </source>
</evidence>
<dbReference type="Proteomes" id="UP000059574">
    <property type="component" value="Chromosome"/>
</dbReference>
<name>A0A0S2LZY1_9MICC</name>
<protein>
    <recommendedName>
        <fullName evidence="4">BNR/Asp-box repeat-containing protein</fullName>
    </recommendedName>
</protein>
<dbReference type="PROSITE" id="PS51257">
    <property type="entry name" value="PROKAR_LIPOPROTEIN"/>
    <property type="match status" value="1"/>
</dbReference>
<evidence type="ECO:0000256" key="1">
    <source>
        <dbReference type="SAM" id="SignalP"/>
    </source>
</evidence>
<dbReference type="EMBL" id="CP013200">
    <property type="protein sequence ID" value="ALO67037.1"/>
    <property type="molecule type" value="Genomic_DNA"/>
</dbReference>
<proteinExistence type="predicted"/>
<dbReference type="Gene3D" id="2.130.10.10">
    <property type="entry name" value="YVTN repeat-like/Quinoprotein amine dehydrogenase"/>
    <property type="match status" value="2"/>
</dbReference>
<dbReference type="AlphaFoldDB" id="A0A0S2LZY1"/>
<dbReference type="GO" id="GO:0010411">
    <property type="term" value="P:xyloglucan metabolic process"/>
    <property type="evidence" value="ECO:0007669"/>
    <property type="project" value="TreeGrafter"/>
</dbReference>
<sequence length="294" mass="30185">MQPRTSLFRARRSAAVSLLALPLLLTGCASTGSPAAEPSPQTSALSHVHGISIDPESSRILLATHDGLYDATSDPAVKISDTTIDLMGFTDTAESNVFYASGHPGPGSPLPNPVGLIRSDDAGKTWESVSRAGESDFHALTVSGHTIVAFDGQLRTSTDGKTWTTSTATFVPAVLAGSPASTVVLATTEKGVQRSTDSGTTWQTVPKSPIIQYAAMVRSAGTAPTDAVGIAPDGSVFISPDTGLTWTIAGQINGQIEALTAIESDTGELTIWAATTTGIQVSTDGGATFRPSAT</sequence>
<dbReference type="RefSeq" id="WP_062289007.1">
    <property type="nucleotide sequence ID" value="NZ_CP013200.1"/>
</dbReference>
<dbReference type="OrthoDB" id="9764804at2"/>